<keyword evidence="2" id="KW-1185">Reference proteome</keyword>
<feature type="non-terminal residue" evidence="1">
    <location>
        <position position="85"/>
    </location>
</feature>
<gene>
    <name evidence="1" type="ORF">ADZ36_32350</name>
</gene>
<feature type="non-terminal residue" evidence="1">
    <location>
        <position position="1"/>
    </location>
</feature>
<name>A0ACC4W385_STRFR</name>
<dbReference type="EMBL" id="LGSP01000202">
    <property type="protein sequence ID" value="KNE78612.1"/>
    <property type="molecule type" value="Genomic_DNA"/>
</dbReference>
<organism evidence="1 2">
    <name type="scientific">Streptomyces fradiae</name>
    <name type="common">Streptomyces roseoflavus</name>
    <dbReference type="NCBI Taxonomy" id="1906"/>
    <lineage>
        <taxon>Bacteria</taxon>
        <taxon>Bacillati</taxon>
        <taxon>Actinomycetota</taxon>
        <taxon>Actinomycetes</taxon>
        <taxon>Kitasatosporales</taxon>
        <taxon>Streptomycetaceae</taxon>
        <taxon>Streptomyces</taxon>
    </lineage>
</organism>
<evidence type="ECO:0000313" key="2">
    <source>
        <dbReference type="Proteomes" id="UP000037185"/>
    </source>
</evidence>
<reference evidence="1" key="1">
    <citation type="submission" date="2015-07" db="EMBL/GenBank/DDBJ databases">
        <title>Draft genome sequence of Streptomyces fradiae, a resistant strain to nitron-oligomycin.</title>
        <authorList>
            <person name="Vatlin A.A."/>
            <person name="Bekker O.B."/>
            <person name="Danilenko V.N."/>
        </authorList>
    </citation>
    <scope>NUCLEOTIDE SEQUENCE</scope>
    <source>
        <strain evidence="1">Olg1-1</strain>
    </source>
</reference>
<accession>A0ACC4W385</accession>
<evidence type="ECO:0000313" key="1">
    <source>
        <dbReference type="EMBL" id="KNE78612.1"/>
    </source>
</evidence>
<dbReference type="Proteomes" id="UP000037185">
    <property type="component" value="Unassembled WGS sequence"/>
</dbReference>
<comment type="caution">
    <text evidence="1">The sequence shown here is derived from an EMBL/GenBank/DDBJ whole genome shotgun (WGS) entry which is preliminary data.</text>
</comment>
<sequence>VPVVVSGRSRVVVREAAGRLAEVVEAGGVGLADVAVTMAGRSRFGYRAVVLARGEAELAGRLRALAGGDPDAGVVTGAVVDPETG</sequence>
<proteinExistence type="predicted"/>
<protein>
    <submittedName>
        <fullName evidence="1">Uncharacterized protein</fullName>
    </submittedName>
</protein>